<dbReference type="Pfam" id="PF00002">
    <property type="entry name" value="7tm_2"/>
    <property type="match status" value="1"/>
</dbReference>
<dbReference type="SUPFAM" id="SSF81321">
    <property type="entry name" value="Family A G protein-coupled receptor-like"/>
    <property type="match status" value="1"/>
</dbReference>
<feature type="transmembrane region" description="Helical" evidence="6">
    <location>
        <begin position="514"/>
        <end position="534"/>
    </location>
</feature>
<dbReference type="RefSeq" id="XP_012939265.2">
    <property type="nucleotide sequence ID" value="XM_013083811.2"/>
</dbReference>
<dbReference type="InterPro" id="IPR000832">
    <property type="entry name" value="GPCR_2_secretin-like"/>
</dbReference>
<evidence type="ECO:0000256" key="5">
    <source>
        <dbReference type="SAM" id="MobiDB-lite"/>
    </source>
</evidence>
<feature type="transmembrane region" description="Helical" evidence="6">
    <location>
        <begin position="358"/>
        <end position="378"/>
    </location>
</feature>
<evidence type="ECO:0000256" key="6">
    <source>
        <dbReference type="SAM" id="Phobius"/>
    </source>
</evidence>
<dbReference type="PANTHER" id="PTHR45902:SF1">
    <property type="entry name" value="LATROPHILIN RECEPTOR-LIKE PROTEIN A"/>
    <property type="match status" value="1"/>
</dbReference>
<feature type="domain" description="G-protein coupled receptors family 2 profile 2" evidence="7">
    <location>
        <begin position="282"/>
        <end position="540"/>
    </location>
</feature>
<keyword evidence="3 6" id="KW-1133">Transmembrane helix</keyword>
<organism evidence="8 9">
    <name type="scientific">Aplysia californica</name>
    <name type="common">California sea hare</name>
    <dbReference type="NCBI Taxonomy" id="6500"/>
    <lineage>
        <taxon>Eukaryota</taxon>
        <taxon>Metazoa</taxon>
        <taxon>Spiralia</taxon>
        <taxon>Lophotrochozoa</taxon>
        <taxon>Mollusca</taxon>
        <taxon>Gastropoda</taxon>
        <taxon>Heterobranchia</taxon>
        <taxon>Euthyneura</taxon>
        <taxon>Tectipleura</taxon>
        <taxon>Aplysiida</taxon>
        <taxon>Aplysioidea</taxon>
        <taxon>Aplysiidae</taxon>
        <taxon>Aplysia</taxon>
    </lineage>
</organism>
<dbReference type="PROSITE" id="PS50261">
    <property type="entry name" value="G_PROTEIN_RECEP_F2_4"/>
    <property type="match status" value="1"/>
</dbReference>
<comment type="subcellular location">
    <subcellularLocation>
        <location evidence="1">Membrane</location>
        <topology evidence="1">Multi-pass membrane protein</topology>
    </subcellularLocation>
</comment>
<sequence>MVSFSEDLLAHIRLMVIITKELHDSYEYYDPMNENVPENSEHETQINFTLYVKSCETPEANDVPILKSVSFTSYIIYYSEVSRNYIEKRMIDTVSKPWRVPVDNMKEKFFTLNPKIVGYSLHELLSQHVSHNCSHVEFSLPPHSFTAEEEEYDYNGNQSSSSQLTLPQGYSEEKTLVLTSDLDDSIKLLIGQWYSKDAFIDVTSTIVCPFVEVRVLETLVQTTEQITFRIPFEDRVINVLYDKDSVTYVDEDTIHICVDRFKELIKLPKTRTSLYETTEKFHYYFEVSCFSVSTACLILTLLTYCLFPGLRSVPGKNNMALCLSLALAQISLLASVELGARGWLPSIACATNALLVHLSWLSAFAWMSVCCFHMYRVFSSSTAPSHVSAHSNKRRYRYYFLIAHGSSCLLVLATVLVHLSLSGGRSFGYDTVTCFLDTSGSGVSFVLSLLVPLCAMIVCNTVLFSLTVWHIVQVTRLQQHSRVSDKRRVMTYVKLSTVTGLFWALAILSVRLDYIALNFLTSALVALQGLYIFLSFSVNKAVGSLYKELIWPKRAKDNSSRHNDLGGPVPQHRQMTESTSNIYTVSQHVSSESKEASTDISETQLGNRLRKSPSNSN</sequence>
<feature type="transmembrane region" description="Helical" evidence="6">
    <location>
        <begin position="489"/>
        <end position="508"/>
    </location>
</feature>
<proteinExistence type="predicted"/>
<dbReference type="GeneID" id="106012080"/>
<feature type="transmembrane region" description="Helical" evidence="6">
    <location>
        <begin position="319"/>
        <end position="338"/>
    </location>
</feature>
<gene>
    <name evidence="9" type="primary">LOC106012080</name>
</gene>
<dbReference type="InterPro" id="IPR053231">
    <property type="entry name" value="GPCR_LN-TM7"/>
</dbReference>
<keyword evidence="4 6" id="KW-0472">Membrane</keyword>
<evidence type="ECO:0000313" key="9">
    <source>
        <dbReference type="RefSeq" id="XP_012939265.2"/>
    </source>
</evidence>
<dbReference type="InterPro" id="IPR017981">
    <property type="entry name" value="GPCR_2-like_7TM"/>
</dbReference>
<evidence type="ECO:0000313" key="8">
    <source>
        <dbReference type="Proteomes" id="UP000694888"/>
    </source>
</evidence>
<dbReference type="PANTHER" id="PTHR45902">
    <property type="entry name" value="LATROPHILIN RECEPTOR-LIKE PROTEIN A"/>
    <property type="match status" value="1"/>
</dbReference>
<reference evidence="9" key="1">
    <citation type="submission" date="2025-08" db="UniProtKB">
        <authorList>
            <consortium name="RefSeq"/>
        </authorList>
    </citation>
    <scope>IDENTIFICATION</scope>
</reference>
<evidence type="ECO:0000256" key="1">
    <source>
        <dbReference type="ARBA" id="ARBA00004141"/>
    </source>
</evidence>
<evidence type="ECO:0000256" key="4">
    <source>
        <dbReference type="ARBA" id="ARBA00023136"/>
    </source>
</evidence>
<evidence type="ECO:0000256" key="3">
    <source>
        <dbReference type="ARBA" id="ARBA00022989"/>
    </source>
</evidence>
<name>A0ABM1A235_APLCA</name>
<feature type="transmembrane region" description="Helical" evidence="6">
    <location>
        <begin position="283"/>
        <end position="307"/>
    </location>
</feature>
<dbReference type="Proteomes" id="UP000694888">
    <property type="component" value="Unplaced"/>
</dbReference>
<evidence type="ECO:0000259" key="7">
    <source>
        <dbReference type="PROSITE" id="PS50261"/>
    </source>
</evidence>
<keyword evidence="2 6" id="KW-0812">Transmembrane</keyword>
<feature type="compositionally biased region" description="Polar residues" evidence="5">
    <location>
        <begin position="576"/>
        <end position="590"/>
    </location>
</feature>
<feature type="transmembrane region" description="Helical" evidence="6">
    <location>
        <begin position="398"/>
        <end position="421"/>
    </location>
</feature>
<keyword evidence="8" id="KW-1185">Reference proteome</keyword>
<feature type="compositionally biased region" description="Polar residues" evidence="5">
    <location>
        <begin position="598"/>
        <end position="617"/>
    </location>
</feature>
<feature type="region of interest" description="Disordered" evidence="5">
    <location>
        <begin position="557"/>
        <end position="617"/>
    </location>
</feature>
<dbReference type="Gene3D" id="1.20.1070.10">
    <property type="entry name" value="Rhodopsin 7-helix transmembrane proteins"/>
    <property type="match status" value="1"/>
</dbReference>
<evidence type="ECO:0000256" key="2">
    <source>
        <dbReference type="ARBA" id="ARBA00022692"/>
    </source>
</evidence>
<accession>A0ABM1A235</accession>
<dbReference type="CDD" id="cd15039">
    <property type="entry name" value="7tmB3_Methuselah-like"/>
    <property type="match status" value="1"/>
</dbReference>
<protein>
    <submittedName>
        <fullName evidence="9">Uncharacterized protein LOC106012080</fullName>
    </submittedName>
</protein>
<feature type="transmembrane region" description="Helical" evidence="6">
    <location>
        <begin position="445"/>
        <end position="469"/>
    </location>
</feature>